<dbReference type="PANTHER" id="PTHR14187">
    <property type="entry name" value="ALPHA KINASE/ELONGATION FACTOR 2 KINASE"/>
    <property type="match status" value="1"/>
</dbReference>
<dbReference type="PANTHER" id="PTHR14187:SF5">
    <property type="entry name" value="HEAT SHOCK 70 KDA PROTEIN 12A"/>
    <property type="match status" value="1"/>
</dbReference>
<proteinExistence type="predicted"/>
<dbReference type="AlphaFoldDB" id="A0A8S3VA44"/>
<accession>A0A8S3VA44</accession>
<dbReference type="Proteomes" id="UP000683360">
    <property type="component" value="Unassembled WGS sequence"/>
</dbReference>
<gene>
    <name evidence="2" type="ORF">MEDL_66032</name>
</gene>
<evidence type="ECO:0000256" key="1">
    <source>
        <dbReference type="SAM" id="MobiDB-lite"/>
    </source>
</evidence>
<protein>
    <submittedName>
        <fullName evidence="2">Uncharacterized protein</fullName>
    </submittedName>
</protein>
<comment type="caution">
    <text evidence="2">The sequence shown here is derived from an EMBL/GenBank/DDBJ whole genome shotgun (WGS) entry which is preliminary data.</text>
</comment>
<name>A0A8S3VA44_MYTED</name>
<dbReference type="EMBL" id="CAJPWZ010003247">
    <property type="protein sequence ID" value="CAG2254561.1"/>
    <property type="molecule type" value="Genomic_DNA"/>
</dbReference>
<feature type="region of interest" description="Disordered" evidence="1">
    <location>
        <begin position="15"/>
        <end position="50"/>
    </location>
</feature>
<sequence>MADDAISKFCRGKMASAPSLQKQQQDRTSLNNAPKPSVVYTSGHRPGKASSLKTKQLKKEVIAAIEIGYSHSGYVFCLGKKYALEGVGLYCPNWEAKYKGGVNFKTSTAILFRPNLSIHSIGYEAEEHVSRIQGEPDAGKWFFFKNFMVEFNNLKGKAVEDFKIKDFCQNKVTMKAVDVISSFISQMKDELRNELSRHQLGYNDNDIQWMLTTPGKLEPSQLQLMNTAAIKAGIKNDQLTLVQGPEAELMYNRTFTRSPSTFGEYEISPLQKLQIDISTSRRCRYEFDCCRC</sequence>
<feature type="compositionally biased region" description="Polar residues" evidence="1">
    <location>
        <begin position="18"/>
        <end position="34"/>
    </location>
</feature>
<organism evidence="2 3">
    <name type="scientific">Mytilus edulis</name>
    <name type="common">Blue mussel</name>
    <dbReference type="NCBI Taxonomy" id="6550"/>
    <lineage>
        <taxon>Eukaryota</taxon>
        <taxon>Metazoa</taxon>
        <taxon>Spiralia</taxon>
        <taxon>Lophotrochozoa</taxon>
        <taxon>Mollusca</taxon>
        <taxon>Bivalvia</taxon>
        <taxon>Autobranchia</taxon>
        <taxon>Pteriomorphia</taxon>
        <taxon>Mytilida</taxon>
        <taxon>Mytiloidea</taxon>
        <taxon>Mytilidae</taxon>
        <taxon>Mytilinae</taxon>
        <taxon>Mytilus</taxon>
    </lineage>
</organism>
<keyword evidence="3" id="KW-1185">Reference proteome</keyword>
<evidence type="ECO:0000313" key="3">
    <source>
        <dbReference type="Proteomes" id="UP000683360"/>
    </source>
</evidence>
<evidence type="ECO:0000313" key="2">
    <source>
        <dbReference type="EMBL" id="CAG2254561.1"/>
    </source>
</evidence>
<dbReference type="Gene3D" id="3.30.420.40">
    <property type="match status" value="1"/>
</dbReference>
<dbReference type="OrthoDB" id="6124701at2759"/>
<reference evidence="2" key="1">
    <citation type="submission" date="2021-03" db="EMBL/GenBank/DDBJ databases">
        <authorList>
            <person name="Bekaert M."/>
        </authorList>
    </citation>
    <scope>NUCLEOTIDE SEQUENCE</scope>
</reference>